<keyword evidence="11" id="KW-1185">Reference proteome</keyword>
<dbReference type="RefSeq" id="WP_305173612.1">
    <property type="nucleotide sequence ID" value="NZ_JAUUDS010000006.1"/>
</dbReference>
<feature type="transmembrane region" description="Helical" evidence="8">
    <location>
        <begin position="249"/>
        <end position="273"/>
    </location>
</feature>
<dbReference type="PANTHER" id="PTHR30252:SF3">
    <property type="entry name" value="PYRUVATE_PROTON SYMPORTER BTST"/>
    <property type="match status" value="1"/>
</dbReference>
<feature type="transmembrane region" description="Helical" evidence="8">
    <location>
        <begin position="186"/>
        <end position="206"/>
    </location>
</feature>
<comment type="similarity">
    <text evidence="2">Belongs to the peptide transporter carbon starvation (CstA) (TC 2.A.114) family.</text>
</comment>
<feature type="transmembrane region" description="Helical" evidence="8">
    <location>
        <begin position="637"/>
        <end position="657"/>
    </location>
</feature>
<evidence type="ECO:0000256" key="6">
    <source>
        <dbReference type="ARBA" id="ARBA00022989"/>
    </source>
</evidence>
<reference evidence="10 11" key="1">
    <citation type="submission" date="2023-07" db="EMBL/GenBank/DDBJ databases">
        <authorList>
            <person name="Kim M.K."/>
        </authorList>
    </citation>
    <scope>NUCLEOTIDE SEQUENCE [LARGE SCALE GENOMIC DNA]</scope>
    <source>
        <strain evidence="10 11">KR1UV-12</strain>
    </source>
</reference>
<comment type="subcellular location">
    <subcellularLocation>
        <location evidence="1">Cell membrane</location>
        <topology evidence="1">Multi-pass membrane protein</topology>
    </subcellularLocation>
</comment>
<evidence type="ECO:0000256" key="4">
    <source>
        <dbReference type="ARBA" id="ARBA00022475"/>
    </source>
</evidence>
<feature type="transmembrane region" description="Helical" evidence="8">
    <location>
        <begin position="155"/>
        <end position="180"/>
    </location>
</feature>
<evidence type="ECO:0000256" key="3">
    <source>
        <dbReference type="ARBA" id="ARBA00022448"/>
    </source>
</evidence>
<dbReference type="PROSITE" id="PS51257">
    <property type="entry name" value="PROKAR_LIPOPROTEIN"/>
    <property type="match status" value="1"/>
</dbReference>
<organism evidence="10 11">
    <name type="scientific">Sphingomonas aurea</name>
    <dbReference type="NCBI Taxonomy" id="3063994"/>
    <lineage>
        <taxon>Bacteria</taxon>
        <taxon>Pseudomonadati</taxon>
        <taxon>Pseudomonadota</taxon>
        <taxon>Alphaproteobacteria</taxon>
        <taxon>Sphingomonadales</taxon>
        <taxon>Sphingomonadaceae</taxon>
        <taxon>Sphingomonas</taxon>
    </lineage>
</organism>
<evidence type="ECO:0000259" key="9">
    <source>
        <dbReference type="Pfam" id="PF02554"/>
    </source>
</evidence>
<evidence type="ECO:0000313" key="10">
    <source>
        <dbReference type="EMBL" id="MDP1027901.1"/>
    </source>
</evidence>
<feature type="transmembrane region" description="Helical" evidence="8">
    <location>
        <begin position="218"/>
        <end position="237"/>
    </location>
</feature>
<dbReference type="PANTHER" id="PTHR30252">
    <property type="entry name" value="INNER MEMBRANE PEPTIDE TRANSPORTER"/>
    <property type="match status" value="1"/>
</dbReference>
<keyword evidence="6 8" id="KW-1133">Transmembrane helix</keyword>
<sequence length="681" mass="71276">MTRHLPWIVLALVGAACLGVVATARGEAINALWIVAAALSVYLVAYRYYGLYIARTVAGIDPARPTPAVRRADGLDYVATDRRVLFGHHFAAIAGAGPLVGPVLAAQMGYLPGTLWILAGVVLAGAVQDFMVLFISMRRDGRSLGELIRLEMGAVAGTIALVGTFAIMVIILAVLALIVVRALAESPWGMFTVAVTVPLAMLMGAYTRWIRPGAIGEVSVIGLVGLILAIVFGQSVAESATLAPLFTFTPVQLCFGLIAYGAVASVLPVWLLLAPRDYLSTFLKIGAIAALAIGIVIMAPPLRMPALTEFAATGAGPVWAGPLFPFLFITIACGAVSGFHALIASGTTPKLIASEADAPFIGYGAMLMESAVAIMALVAASILDPGIYFAMNAPTAVLGTDPASAAAAVTAMGFPIDAATLANTAREVGEHTIISRTGGAPTLAVAMAEIFSHVVGGSAMKAFWYHFAILFEALFILTAVDAGTRAGRFMLQDLLGLASPRFREGEGVTGWAATGLCVAAWGFFLYQGVTDPLGGVNTLWPLFGISNQMLAAVALMLATVVLFRMKRQRFAWVTALPAAWLVLCTGTAGLMKLFHPDPKTGFLAHAARFSDAVARGEVLAPAKSMAEMGRILMNDRIDAGLCALFLGVVAAILVYTVKTCRDALRVDRPTVTEIPAWAAAE</sequence>
<keyword evidence="5 8" id="KW-0812">Transmembrane</keyword>
<dbReference type="InterPro" id="IPR051605">
    <property type="entry name" value="CstA"/>
</dbReference>
<dbReference type="EMBL" id="JAUUDS010000006">
    <property type="protein sequence ID" value="MDP1027901.1"/>
    <property type="molecule type" value="Genomic_DNA"/>
</dbReference>
<feature type="transmembrane region" description="Helical" evidence="8">
    <location>
        <begin position="285"/>
        <end position="303"/>
    </location>
</feature>
<feature type="transmembrane region" description="Helical" evidence="8">
    <location>
        <begin position="323"/>
        <end position="348"/>
    </location>
</feature>
<feature type="transmembrane region" description="Helical" evidence="8">
    <location>
        <begin position="508"/>
        <end position="527"/>
    </location>
</feature>
<dbReference type="InterPro" id="IPR003706">
    <property type="entry name" value="CstA_N"/>
</dbReference>
<evidence type="ECO:0000313" key="11">
    <source>
        <dbReference type="Proteomes" id="UP001230685"/>
    </source>
</evidence>
<keyword evidence="3" id="KW-0813">Transport</keyword>
<proteinExistence type="inferred from homology"/>
<feature type="transmembrane region" description="Helical" evidence="8">
    <location>
        <begin position="32"/>
        <end position="49"/>
    </location>
</feature>
<feature type="domain" description="CstA N-terminal" evidence="9">
    <location>
        <begin position="30"/>
        <end position="588"/>
    </location>
</feature>
<evidence type="ECO:0000256" key="2">
    <source>
        <dbReference type="ARBA" id="ARBA00007755"/>
    </source>
</evidence>
<keyword evidence="7 8" id="KW-0472">Membrane</keyword>
<accession>A0ABT9EM61</accession>
<protein>
    <submittedName>
        <fullName evidence="10">Carbon starvation CstA family protein</fullName>
    </submittedName>
</protein>
<feature type="transmembrane region" description="Helical" evidence="8">
    <location>
        <begin position="116"/>
        <end position="135"/>
    </location>
</feature>
<feature type="transmembrane region" description="Helical" evidence="8">
    <location>
        <begin position="90"/>
        <end position="110"/>
    </location>
</feature>
<comment type="caution">
    <text evidence="10">The sequence shown here is derived from an EMBL/GenBank/DDBJ whole genome shotgun (WGS) entry which is preliminary data.</text>
</comment>
<gene>
    <name evidence="10" type="ORF">Q5H91_11805</name>
</gene>
<feature type="transmembrane region" description="Helical" evidence="8">
    <location>
        <begin position="360"/>
        <end position="383"/>
    </location>
</feature>
<feature type="transmembrane region" description="Helical" evidence="8">
    <location>
        <begin position="539"/>
        <end position="563"/>
    </location>
</feature>
<evidence type="ECO:0000256" key="1">
    <source>
        <dbReference type="ARBA" id="ARBA00004651"/>
    </source>
</evidence>
<dbReference type="Proteomes" id="UP001230685">
    <property type="component" value="Unassembled WGS sequence"/>
</dbReference>
<keyword evidence="4" id="KW-1003">Cell membrane</keyword>
<feature type="transmembrane region" description="Helical" evidence="8">
    <location>
        <begin position="462"/>
        <end position="480"/>
    </location>
</feature>
<evidence type="ECO:0000256" key="8">
    <source>
        <dbReference type="SAM" id="Phobius"/>
    </source>
</evidence>
<feature type="transmembrane region" description="Helical" evidence="8">
    <location>
        <begin position="570"/>
        <end position="591"/>
    </location>
</feature>
<name>A0ABT9EM61_9SPHN</name>
<evidence type="ECO:0000256" key="5">
    <source>
        <dbReference type="ARBA" id="ARBA00022692"/>
    </source>
</evidence>
<evidence type="ECO:0000256" key="7">
    <source>
        <dbReference type="ARBA" id="ARBA00023136"/>
    </source>
</evidence>
<dbReference type="Pfam" id="PF02554">
    <property type="entry name" value="CstA"/>
    <property type="match status" value="1"/>
</dbReference>